<accession>A0A6N7KJV6</accession>
<dbReference type="OrthoDB" id="277294at2"/>
<name>A0A6N7KJV6_9ACTN</name>
<dbReference type="SUPFAM" id="SSF48613">
    <property type="entry name" value="Heme oxygenase-like"/>
    <property type="match status" value="1"/>
</dbReference>
<gene>
    <name evidence="1" type="ORF">F7Q99_00130</name>
</gene>
<keyword evidence="2" id="KW-1185">Reference proteome</keyword>
<dbReference type="Gene3D" id="1.20.910.10">
    <property type="entry name" value="Heme oxygenase-like"/>
    <property type="match status" value="1"/>
</dbReference>
<comment type="caution">
    <text evidence="1">The sequence shown here is derived from an EMBL/GenBank/DDBJ whole genome shotgun (WGS) entry which is preliminary data.</text>
</comment>
<dbReference type="Pfam" id="PF14518">
    <property type="entry name" value="Haem_oxygenas_2"/>
    <property type="match status" value="1"/>
</dbReference>
<dbReference type="RefSeq" id="WP_153459508.1">
    <property type="nucleotide sequence ID" value="NZ_WBOF01000001.1"/>
</dbReference>
<organism evidence="1 2">
    <name type="scientific">Streptomyces kaniharaensis</name>
    <dbReference type="NCBI Taxonomy" id="212423"/>
    <lineage>
        <taxon>Bacteria</taxon>
        <taxon>Bacillati</taxon>
        <taxon>Actinomycetota</taxon>
        <taxon>Actinomycetes</taxon>
        <taxon>Kitasatosporales</taxon>
        <taxon>Streptomycetaceae</taxon>
        <taxon>Streptomyces</taxon>
    </lineage>
</organism>
<proteinExistence type="predicted"/>
<dbReference type="EMBL" id="WBOF01000001">
    <property type="protein sequence ID" value="MQS10728.1"/>
    <property type="molecule type" value="Genomic_DNA"/>
</dbReference>
<reference evidence="1 2" key="1">
    <citation type="submission" date="2019-09" db="EMBL/GenBank/DDBJ databases">
        <title>Genome Sequences of Streptomyces kaniharaensis ATCC 21070.</title>
        <authorList>
            <person name="Zhu W."/>
            <person name="De Crecy-Lagard V."/>
            <person name="Richards N.G."/>
        </authorList>
    </citation>
    <scope>NUCLEOTIDE SEQUENCE [LARGE SCALE GENOMIC DNA]</scope>
    <source>
        <strain evidence="1 2">SF-557</strain>
    </source>
</reference>
<dbReference type="Proteomes" id="UP000450000">
    <property type="component" value="Unassembled WGS sequence"/>
</dbReference>
<protein>
    <submittedName>
        <fullName evidence="1">Iron-containing redox enzyme family protein</fullName>
    </submittedName>
</protein>
<sequence length="319" mass="35546">MAGAISESIAPLRVGAGTEIAAAFPADGTEPDTAVRFALMERLHRHYTSYLAGAESFLTVPRLGGDPLTAATEDAWLRWEDRQVDPAGLPESAEGLADWFAALRSRHVQPAFCRYLADEATIEEIALFFLAEELVDSRFDDLVALAQIGSTGTSKLTMAENYWDEMGEGKLEQMHTRLFEHSARYMRGRLELGGVDISGLGGTEVYENANLVLMYGVHRHLTPRLLAAMGLMEYTAPVRFQAMVDGCSRLAVPDDVIHYQRIHVHVDADHGAEWLENVLIPLAHHSPEVLREIGMGALTRERVANAYYERVWRQMRALR</sequence>
<evidence type="ECO:0000313" key="2">
    <source>
        <dbReference type="Proteomes" id="UP000450000"/>
    </source>
</evidence>
<dbReference type="AlphaFoldDB" id="A0A6N7KJV6"/>
<dbReference type="SMART" id="SM01236">
    <property type="entry name" value="Haem_oxygenase_2"/>
    <property type="match status" value="1"/>
</dbReference>
<evidence type="ECO:0000313" key="1">
    <source>
        <dbReference type="EMBL" id="MQS10728.1"/>
    </source>
</evidence>
<dbReference type="InterPro" id="IPR016084">
    <property type="entry name" value="Haem_Oase-like_multi-hlx"/>
</dbReference>